<dbReference type="InterPro" id="IPR011049">
    <property type="entry name" value="Serralysin-like_metalloprot_C"/>
</dbReference>
<dbReference type="PANTHER" id="PTHR38340">
    <property type="entry name" value="S-LAYER PROTEIN"/>
    <property type="match status" value="1"/>
</dbReference>
<feature type="domain" description="Peptidase M10 serralysin C-terminal" evidence="6">
    <location>
        <begin position="191"/>
        <end position="337"/>
    </location>
</feature>
<gene>
    <name evidence="7" type="ORF">GB928_028905</name>
</gene>
<evidence type="ECO:0000313" key="8">
    <source>
        <dbReference type="Proteomes" id="UP001177080"/>
    </source>
</evidence>
<dbReference type="PRINTS" id="PR00313">
    <property type="entry name" value="CABNDNGRPT"/>
</dbReference>
<dbReference type="InterPro" id="IPR013858">
    <property type="entry name" value="Peptidase_M10B_C"/>
</dbReference>
<evidence type="ECO:0000256" key="4">
    <source>
        <dbReference type="ARBA" id="ARBA00022737"/>
    </source>
</evidence>
<dbReference type="RefSeq" id="WP_244764234.1">
    <property type="nucleotide sequence ID" value="NZ_JALJCJ010000017.1"/>
</dbReference>
<accession>A0ABT8XN91</accession>
<dbReference type="Proteomes" id="UP001177080">
    <property type="component" value="Unassembled WGS sequence"/>
</dbReference>
<evidence type="ECO:0000259" key="6">
    <source>
        <dbReference type="Pfam" id="PF08548"/>
    </source>
</evidence>
<dbReference type="EMBL" id="WHSC02000027">
    <property type="protein sequence ID" value="MDO6125205.1"/>
    <property type="molecule type" value="Genomic_DNA"/>
</dbReference>
<evidence type="ECO:0000256" key="3">
    <source>
        <dbReference type="ARBA" id="ARBA00022525"/>
    </source>
</evidence>
<reference evidence="7" key="1">
    <citation type="submission" date="2022-04" db="EMBL/GenBank/DDBJ databases">
        <title>Shinella lacus sp. nov., a novel member of the genus Shinella from water.</title>
        <authorList>
            <person name="Deng Y."/>
        </authorList>
    </citation>
    <scope>NUCLEOTIDE SEQUENCE</scope>
    <source>
        <strain evidence="7">JCM 31239</strain>
    </source>
</reference>
<organism evidence="7 8">
    <name type="scientific">Shinella curvata</name>
    <dbReference type="NCBI Taxonomy" id="1817964"/>
    <lineage>
        <taxon>Bacteria</taxon>
        <taxon>Pseudomonadati</taxon>
        <taxon>Pseudomonadota</taxon>
        <taxon>Alphaproteobacteria</taxon>
        <taxon>Hyphomicrobiales</taxon>
        <taxon>Rhizobiaceae</taxon>
        <taxon>Shinella</taxon>
    </lineage>
</organism>
<evidence type="ECO:0000256" key="1">
    <source>
        <dbReference type="ARBA" id="ARBA00001913"/>
    </source>
</evidence>
<dbReference type="PROSITE" id="PS00330">
    <property type="entry name" value="HEMOLYSIN_CALCIUM"/>
    <property type="match status" value="2"/>
</dbReference>
<dbReference type="PANTHER" id="PTHR38340:SF1">
    <property type="entry name" value="S-LAYER PROTEIN"/>
    <property type="match status" value="1"/>
</dbReference>
<protein>
    <recommendedName>
        <fullName evidence="6">Peptidase M10 serralysin C-terminal domain-containing protein</fullName>
    </recommendedName>
</protein>
<comment type="subcellular location">
    <subcellularLocation>
        <location evidence="2">Secreted</location>
    </subcellularLocation>
</comment>
<proteinExistence type="predicted"/>
<evidence type="ECO:0000313" key="7">
    <source>
        <dbReference type="EMBL" id="MDO6125205.1"/>
    </source>
</evidence>
<dbReference type="InterPro" id="IPR018511">
    <property type="entry name" value="Hemolysin-typ_Ca-bd_CS"/>
</dbReference>
<dbReference type="Pfam" id="PF08548">
    <property type="entry name" value="Peptidase_M10_C"/>
    <property type="match status" value="1"/>
</dbReference>
<dbReference type="InterPro" id="IPR001343">
    <property type="entry name" value="Hemolysn_Ca-bd"/>
</dbReference>
<name>A0ABT8XN91_9HYPH</name>
<comment type="caution">
    <text evidence="7">The sequence shown here is derived from an EMBL/GenBank/DDBJ whole genome shotgun (WGS) entry which is preliminary data.</text>
</comment>
<evidence type="ECO:0000256" key="5">
    <source>
        <dbReference type="SAM" id="MobiDB-lite"/>
    </source>
</evidence>
<keyword evidence="3" id="KW-0964">Secreted</keyword>
<keyword evidence="8" id="KW-1185">Reference proteome</keyword>
<keyword evidence="4" id="KW-0677">Repeat</keyword>
<dbReference type="InterPro" id="IPR050557">
    <property type="entry name" value="RTX_toxin/Mannuronan_C5-epim"/>
</dbReference>
<dbReference type="SUPFAM" id="SSF51120">
    <property type="entry name" value="beta-Roll"/>
    <property type="match status" value="2"/>
</dbReference>
<evidence type="ECO:0000256" key="2">
    <source>
        <dbReference type="ARBA" id="ARBA00004613"/>
    </source>
</evidence>
<dbReference type="Pfam" id="PF00353">
    <property type="entry name" value="HemolysinCabind"/>
    <property type="match status" value="4"/>
</dbReference>
<comment type="cofactor">
    <cofactor evidence="1">
        <name>Ca(2+)</name>
        <dbReference type="ChEBI" id="CHEBI:29108"/>
    </cofactor>
</comment>
<feature type="region of interest" description="Disordered" evidence="5">
    <location>
        <begin position="208"/>
        <end position="227"/>
    </location>
</feature>
<dbReference type="Gene3D" id="2.150.10.10">
    <property type="entry name" value="Serralysin-like metalloprotease, C-terminal"/>
    <property type="match status" value="2"/>
</dbReference>
<sequence>MKNGDTSPIDCTRFDRVRGAKMGIIKGNSKDNRLVGDSDVFGMTNEIYGYGGNDTLKGGFFADNYVWGGIGDDEISGGTRINRLYGEDGNDTLRGSGSDDQLYGGAGNDTLFASDNGAYLDGGAGSDWMVGGAGADTFIVGSSKDQVEDTWVRQFDNEDNPIDTVRAGVSFTLANSALIEVLETTKLTGTKAINLTGNNVAQTIRGNAGANTLDGKSGNDTLRGEAGNDRLVGGSGADKLYGGAGKDVFVFTSPKDSTASRMDMVYDFSHKERDRIDVSTIDARDATSKNDAFTFIGEKAFSEKAGELRYFHKSGDTFVYGDMDGDGKADFALRLDKTIDLVKGDFIL</sequence>